<keyword evidence="2" id="KW-0560">Oxidoreductase</keyword>
<dbReference type="InterPro" id="IPR036423">
    <property type="entry name" value="SOD-like_Cu/Zn_dom_sf"/>
</dbReference>
<dbReference type="Gene3D" id="2.60.40.200">
    <property type="entry name" value="Superoxide dismutase, copper/zinc binding domain"/>
    <property type="match status" value="1"/>
</dbReference>
<keyword evidence="2" id="KW-0186">Copper</keyword>
<comment type="similarity">
    <text evidence="1 2">Belongs to the Cu-Zn superoxide dismutase family.</text>
</comment>
<comment type="cofactor">
    <cofactor evidence="2">
        <name>Zn(2+)</name>
        <dbReference type="ChEBI" id="CHEBI:29105"/>
    </cofactor>
    <text evidence="2">Binds 1 zinc ion per subunit.</text>
</comment>
<dbReference type="EMBL" id="CP119078">
    <property type="protein sequence ID" value="WED43641.1"/>
    <property type="molecule type" value="Genomic_DNA"/>
</dbReference>
<dbReference type="PRINTS" id="PR00068">
    <property type="entry name" value="CUZNDISMTASE"/>
</dbReference>
<sequence>MNKISALFLSSLFCTASYAAQITVPIYTTDGGKKEIGKVVLSDTEFGLLIIPALSSLPSGLRGFHLHQHADCGDKGMHAGGHYDPAKTNSHQGPYGKGHLGDLPVLYVAADGTANTPVLAPRLKTKDLQGLAIMIHEGSDNYSDNPPLGGGGARIACGPVKG</sequence>
<dbReference type="InterPro" id="IPR018152">
    <property type="entry name" value="SOD_Cu/Zn_BS"/>
</dbReference>
<keyword evidence="3" id="KW-0732">Signal</keyword>
<dbReference type="Pfam" id="PF00080">
    <property type="entry name" value="Sod_Cu"/>
    <property type="match status" value="1"/>
</dbReference>
<feature type="domain" description="Superoxide dismutase copper/zinc binding" evidence="4">
    <location>
        <begin position="37"/>
        <end position="158"/>
    </location>
</feature>
<organism evidence="5 6">
    <name type="scientific">Legionella cardiaca</name>
    <dbReference type="NCBI Taxonomy" id="1071983"/>
    <lineage>
        <taxon>Bacteria</taxon>
        <taxon>Pseudomonadati</taxon>
        <taxon>Pseudomonadota</taxon>
        <taxon>Gammaproteobacteria</taxon>
        <taxon>Legionellales</taxon>
        <taxon>Legionellaceae</taxon>
        <taxon>Legionella</taxon>
    </lineage>
</organism>
<evidence type="ECO:0000313" key="6">
    <source>
        <dbReference type="Proteomes" id="UP001222087"/>
    </source>
</evidence>
<comment type="cofactor">
    <cofactor evidence="2">
        <name>Cu cation</name>
        <dbReference type="ChEBI" id="CHEBI:23378"/>
    </cofactor>
    <text evidence="2">Binds 1 copper ion per subunit.</text>
</comment>
<evidence type="ECO:0000259" key="4">
    <source>
        <dbReference type="Pfam" id="PF00080"/>
    </source>
</evidence>
<dbReference type="SUPFAM" id="SSF49329">
    <property type="entry name" value="Cu,Zn superoxide dismutase-like"/>
    <property type="match status" value="1"/>
</dbReference>
<dbReference type="Proteomes" id="UP001222087">
    <property type="component" value="Chromosome"/>
</dbReference>
<proteinExistence type="inferred from homology"/>
<protein>
    <recommendedName>
        <fullName evidence="2">Superoxide dismutase [Cu-Zn]</fullName>
        <ecNumber evidence="2">1.15.1.1</ecNumber>
    </recommendedName>
</protein>
<comment type="catalytic activity">
    <reaction evidence="2">
        <text>2 superoxide + 2 H(+) = H2O2 + O2</text>
        <dbReference type="Rhea" id="RHEA:20696"/>
        <dbReference type="ChEBI" id="CHEBI:15378"/>
        <dbReference type="ChEBI" id="CHEBI:15379"/>
        <dbReference type="ChEBI" id="CHEBI:16240"/>
        <dbReference type="ChEBI" id="CHEBI:18421"/>
        <dbReference type="EC" id="1.15.1.1"/>
    </reaction>
</comment>
<comment type="function">
    <text evidence="2">Destroys radicals which are normally produced within the cells and which are toxic to biological systems.</text>
</comment>
<accession>A0ABY8AW33</accession>
<dbReference type="PROSITE" id="PS00332">
    <property type="entry name" value="SOD_CU_ZN_2"/>
    <property type="match status" value="1"/>
</dbReference>
<evidence type="ECO:0000313" key="5">
    <source>
        <dbReference type="EMBL" id="WED43641.1"/>
    </source>
</evidence>
<keyword evidence="6" id="KW-1185">Reference proteome</keyword>
<dbReference type="InterPro" id="IPR024134">
    <property type="entry name" value="SOD_Cu/Zn_/chaperone"/>
</dbReference>
<evidence type="ECO:0000256" key="1">
    <source>
        <dbReference type="ARBA" id="ARBA00010457"/>
    </source>
</evidence>
<evidence type="ECO:0000256" key="2">
    <source>
        <dbReference type="RuleBase" id="RU000393"/>
    </source>
</evidence>
<feature type="chain" id="PRO_5047234544" description="Superoxide dismutase [Cu-Zn]" evidence="3">
    <location>
        <begin position="20"/>
        <end position="162"/>
    </location>
</feature>
<gene>
    <name evidence="5" type="ORF">PXX05_02370</name>
</gene>
<evidence type="ECO:0000256" key="3">
    <source>
        <dbReference type="SAM" id="SignalP"/>
    </source>
</evidence>
<name>A0ABY8AW33_9GAMM</name>
<keyword evidence="2" id="KW-0479">Metal-binding</keyword>
<keyword evidence="2" id="KW-0862">Zinc</keyword>
<feature type="signal peptide" evidence="3">
    <location>
        <begin position="1"/>
        <end position="19"/>
    </location>
</feature>
<dbReference type="InterPro" id="IPR001424">
    <property type="entry name" value="SOD_Cu_Zn_dom"/>
</dbReference>
<dbReference type="EC" id="1.15.1.1" evidence="2"/>
<reference evidence="5 6" key="1">
    <citation type="submission" date="2023-02" db="EMBL/GenBank/DDBJ databases">
        <title>Genome Sequence of L. cardiaca H63T.</title>
        <authorList>
            <person name="Lopez A.E."/>
            <person name="Cianciotto N.P."/>
        </authorList>
    </citation>
    <scope>NUCLEOTIDE SEQUENCE [LARGE SCALE GENOMIC DNA]</scope>
    <source>
        <strain evidence="5 6">H63</strain>
    </source>
</reference>
<dbReference type="PANTHER" id="PTHR10003">
    <property type="entry name" value="SUPEROXIDE DISMUTASE CU-ZN -RELATED"/>
    <property type="match status" value="1"/>
</dbReference>
<dbReference type="RefSeq" id="WP_275089452.1">
    <property type="nucleotide sequence ID" value="NZ_CP119078.1"/>
</dbReference>